<feature type="domain" description="Tyrosine-protein phosphatase" evidence="1">
    <location>
        <begin position="1"/>
        <end position="185"/>
    </location>
</feature>
<dbReference type="InterPro" id="IPR000387">
    <property type="entry name" value="Tyr_Pase_dom"/>
</dbReference>
<feature type="domain" description="Tyrosine specific protein phosphatases" evidence="2">
    <location>
        <begin position="141"/>
        <end position="185"/>
    </location>
</feature>
<dbReference type="InterPro" id="IPR050348">
    <property type="entry name" value="Protein-Tyr_Phosphatase"/>
</dbReference>
<dbReference type="InterPro" id="IPR029021">
    <property type="entry name" value="Prot-tyrosine_phosphatase-like"/>
</dbReference>
<proteinExistence type="predicted"/>
<evidence type="ECO:0000313" key="3">
    <source>
        <dbReference type="EMBL" id="KIH42216.1"/>
    </source>
</evidence>
<keyword evidence="4" id="KW-1185">Reference proteome</keyword>
<dbReference type="PANTHER" id="PTHR19134">
    <property type="entry name" value="RECEPTOR-TYPE TYROSINE-PROTEIN PHOSPHATASE"/>
    <property type="match status" value="1"/>
</dbReference>
<name>A0A0C2FAW9_9BILA</name>
<dbReference type="PROSITE" id="PS50055">
    <property type="entry name" value="TYR_PHOSPHATASE_PTP"/>
    <property type="match status" value="1"/>
</dbReference>
<dbReference type="InterPro" id="IPR000242">
    <property type="entry name" value="PTP_cat"/>
</dbReference>
<dbReference type="PANTHER" id="PTHR19134:SF540">
    <property type="entry name" value="TYROSINE-PROTEIN PHOSPHATASE 99A"/>
    <property type="match status" value="1"/>
</dbReference>
<dbReference type="Pfam" id="PF00102">
    <property type="entry name" value="Y_phosphatase"/>
    <property type="match status" value="1"/>
</dbReference>
<evidence type="ECO:0000259" key="2">
    <source>
        <dbReference type="PROSITE" id="PS50056"/>
    </source>
</evidence>
<dbReference type="Gene3D" id="3.90.190.10">
    <property type="entry name" value="Protein tyrosine phosphatase superfamily"/>
    <property type="match status" value="1"/>
</dbReference>
<protein>
    <submittedName>
        <fullName evidence="3">Protein-tyrosine phosphatase</fullName>
    </submittedName>
</protein>
<dbReference type="AlphaFoldDB" id="A0A0C2FAW9"/>
<evidence type="ECO:0000259" key="1">
    <source>
        <dbReference type="PROSITE" id="PS50055"/>
    </source>
</evidence>
<feature type="non-terminal residue" evidence="3">
    <location>
        <position position="1"/>
    </location>
</feature>
<reference evidence="3 4" key="1">
    <citation type="submission" date="2013-12" db="EMBL/GenBank/DDBJ databases">
        <title>Draft genome of the parsitic nematode Ancylostoma duodenale.</title>
        <authorList>
            <person name="Mitreva M."/>
        </authorList>
    </citation>
    <scope>NUCLEOTIDE SEQUENCE [LARGE SCALE GENOMIC DNA]</scope>
    <source>
        <strain evidence="3 4">Zhejiang</strain>
    </source>
</reference>
<dbReference type="GO" id="GO:0004725">
    <property type="term" value="F:protein tyrosine phosphatase activity"/>
    <property type="evidence" value="ECO:0007669"/>
    <property type="project" value="InterPro"/>
</dbReference>
<dbReference type="OrthoDB" id="10253954at2759"/>
<dbReference type="PROSITE" id="PS50056">
    <property type="entry name" value="TYR_PHOSPHATASE_2"/>
    <property type="match status" value="1"/>
</dbReference>
<dbReference type="Proteomes" id="UP000054047">
    <property type="component" value="Unassembled WGS sequence"/>
</dbReference>
<dbReference type="EMBL" id="KN796030">
    <property type="protein sequence ID" value="KIH42216.1"/>
    <property type="molecule type" value="Genomic_DNA"/>
</dbReference>
<dbReference type="SUPFAM" id="SSF52799">
    <property type="entry name" value="(Phosphotyrosine protein) phosphatases II"/>
    <property type="match status" value="1"/>
</dbReference>
<evidence type="ECO:0000313" key="4">
    <source>
        <dbReference type="Proteomes" id="UP000054047"/>
    </source>
</evidence>
<accession>A0A0C2FAW9</accession>
<sequence>IRNSRLTLPSCAFQRKCDQYWPSCSSSPQNHGSYQVGLVSESSSTHFVHRILSLRIAKCVPPVGFPENLYLSSCRLNDACISSISKDGLIMEYQTRCFHYSHSCTTLLKSTPQDLLLCTAGISKRENSSKIQNPVNFSPFSAGVGRSGSYILVDSMRRHLISFRKLNLMGHLIHMRRQREKLVQTVVGPVKNMNPRVRD</sequence>
<gene>
    <name evidence="3" type="ORF">ANCDUO_27801</name>
</gene>
<organism evidence="3 4">
    <name type="scientific">Ancylostoma duodenale</name>
    <dbReference type="NCBI Taxonomy" id="51022"/>
    <lineage>
        <taxon>Eukaryota</taxon>
        <taxon>Metazoa</taxon>
        <taxon>Ecdysozoa</taxon>
        <taxon>Nematoda</taxon>
        <taxon>Chromadorea</taxon>
        <taxon>Rhabditida</taxon>
        <taxon>Rhabditina</taxon>
        <taxon>Rhabditomorpha</taxon>
        <taxon>Strongyloidea</taxon>
        <taxon>Ancylostomatidae</taxon>
        <taxon>Ancylostomatinae</taxon>
        <taxon>Ancylostoma</taxon>
    </lineage>
</organism>